<protein>
    <submittedName>
        <fullName evidence="2">Uncharacterized protein</fullName>
    </submittedName>
</protein>
<feature type="region of interest" description="Disordered" evidence="1">
    <location>
        <begin position="56"/>
        <end position="78"/>
    </location>
</feature>
<dbReference type="AlphaFoldDB" id="A0A3N0ZB02"/>
<comment type="caution">
    <text evidence="2">The sequence shown here is derived from an EMBL/GenBank/DDBJ whole genome shotgun (WGS) entry which is preliminary data.</text>
</comment>
<proteinExistence type="predicted"/>
<evidence type="ECO:0000313" key="3">
    <source>
        <dbReference type="Proteomes" id="UP000281406"/>
    </source>
</evidence>
<gene>
    <name evidence="2" type="ORF">DPX16_23626</name>
</gene>
<evidence type="ECO:0000313" key="2">
    <source>
        <dbReference type="EMBL" id="ROL55609.1"/>
    </source>
</evidence>
<evidence type="ECO:0000256" key="1">
    <source>
        <dbReference type="SAM" id="MobiDB-lite"/>
    </source>
</evidence>
<name>A0A3N0ZB02_ANAGA</name>
<dbReference type="Proteomes" id="UP000281406">
    <property type="component" value="Unassembled WGS sequence"/>
</dbReference>
<sequence>MVLEGRPVMMVASPVLSVPSCPVVLTPEPVHNMAATSESVHNMAAIPESTIKMAAMPESSDKRAATPESRPVPSWPPF</sequence>
<reference evidence="2 3" key="1">
    <citation type="submission" date="2018-10" db="EMBL/GenBank/DDBJ databases">
        <title>Genome assembly for a Yunnan-Guizhou Plateau 3E fish, Anabarilius grahami (Regan), and its evolutionary and genetic applications.</title>
        <authorList>
            <person name="Jiang W."/>
        </authorList>
    </citation>
    <scope>NUCLEOTIDE SEQUENCE [LARGE SCALE GENOMIC DNA]</scope>
    <source>
        <strain evidence="2">AG-KIZ</strain>
        <tissue evidence="2">Muscle</tissue>
    </source>
</reference>
<keyword evidence="3" id="KW-1185">Reference proteome</keyword>
<organism evidence="2 3">
    <name type="scientific">Anabarilius grahami</name>
    <name type="common">Kanglang fish</name>
    <name type="synonym">Barilius grahami</name>
    <dbReference type="NCBI Taxonomy" id="495550"/>
    <lineage>
        <taxon>Eukaryota</taxon>
        <taxon>Metazoa</taxon>
        <taxon>Chordata</taxon>
        <taxon>Craniata</taxon>
        <taxon>Vertebrata</taxon>
        <taxon>Euteleostomi</taxon>
        <taxon>Actinopterygii</taxon>
        <taxon>Neopterygii</taxon>
        <taxon>Teleostei</taxon>
        <taxon>Ostariophysi</taxon>
        <taxon>Cypriniformes</taxon>
        <taxon>Xenocyprididae</taxon>
        <taxon>Xenocypridinae</taxon>
        <taxon>Xenocypridinae incertae sedis</taxon>
        <taxon>Anabarilius</taxon>
    </lineage>
</organism>
<accession>A0A3N0ZB02</accession>
<dbReference type="EMBL" id="RJVU01000082">
    <property type="protein sequence ID" value="ROL55609.1"/>
    <property type="molecule type" value="Genomic_DNA"/>
</dbReference>
<dbReference type="OrthoDB" id="8963296at2759"/>